<keyword evidence="1" id="KW-1133">Transmembrane helix</keyword>
<gene>
    <name evidence="2" type="ORF">BZB76_0941</name>
</gene>
<protein>
    <submittedName>
        <fullName evidence="2">Putative membrane protein</fullName>
    </submittedName>
</protein>
<comment type="caution">
    <text evidence="2">The sequence shown here is derived from an EMBL/GenBank/DDBJ whole genome shotgun (WGS) entry which is preliminary data.</text>
</comment>
<sequence>MTAPVRVTHDRGVRILFKVGITAVALWVATVVIDGISVDGDTAGRRALTLVAVAAIFGLVNTIIKPLIKTLGCAFYVLTLGLIGLVVNALLLWLTSELAGELDLPFHVTGFWPAFWGAIVVGVVGWLLHLVVPDKDDKD</sequence>
<feature type="transmembrane region" description="Helical" evidence="1">
    <location>
        <begin position="12"/>
        <end position="33"/>
    </location>
</feature>
<dbReference type="EMBL" id="RBWU01000001">
    <property type="protein sequence ID" value="RKS79475.1"/>
    <property type="molecule type" value="Genomic_DNA"/>
</dbReference>
<feature type="transmembrane region" description="Helical" evidence="1">
    <location>
        <begin position="114"/>
        <end position="132"/>
    </location>
</feature>
<name>A0A495QZ33_9ACTN</name>
<feature type="transmembrane region" description="Helical" evidence="1">
    <location>
        <begin position="45"/>
        <end position="64"/>
    </location>
</feature>
<keyword evidence="1" id="KW-0812">Transmembrane</keyword>
<organism evidence="2 3">
    <name type="scientific">Actinomadura pelletieri DSM 43383</name>
    <dbReference type="NCBI Taxonomy" id="1120940"/>
    <lineage>
        <taxon>Bacteria</taxon>
        <taxon>Bacillati</taxon>
        <taxon>Actinomycetota</taxon>
        <taxon>Actinomycetes</taxon>
        <taxon>Streptosporangiales</taxon>
        <taxon>Thermomonosporaceae</taxon>
        <taxon>Actinomadura</taxon>
    </lineage>
</organism>
<dbReference type="PANTHER" id="PTHR37309">
    <property type="entry name" value="SLR0284 PROTEIN"/>
    <property type="match status" value="1"/>
</dbReference>
<reference evidence="2 3" key="1">
    <citation type="submission" date="2018-10" db="EMBL/GenBank/DDBJ databases">
        <title>Genomic Encyclopedia of Archaeal and Bacterial Type Strains, Phase II (KMG-II): from individual species to whole genera.</title>
        <authorList>
            <person name="Goeker M."/>
        </authorList>
    </citation>
    <scope>NUCLEOTIDE SEQUENCE [LARGE SCALE GENOMIC DNA]</scope>
    <source>
        <strain evidence="2 3">DSM 43383</strain>
    </source>
</reference>
<evidence type="ECO:0000313" key="3">
    <source>
        <dbReference type="Proteomes" id="UP000274601"/>
    </source>
</evidence>
<proteinExistence type="predicted"/>
<evidence type="ECO:0000313" key="2">
    <source>
        <dbReference type="EMBL" id="RKS79475.1"/>
    </source>
</evidence>
<dbReference type="PANTHER" id="PTHR37309:SF1">
    <property type="entry name" value="SLR0284 PROTEIN"/>
    <property type="match status" value="1"/>
</dbReference>
<keyword evidence="3" id="KW-1185">Reference proteome</keyword>
<evidence type="ECO:0000256" key="1">
    <source>
        <dbReference type="SAM" id="Phobius"/>
    </source>
</evidence>
<dbReference type="Pfam" id="PF04020">
    <property type="entry name" value="Phage_holin_4_2"/>
    <property type="match status" value="1"/>
</dbReference>
<accession>A0A495QZ33</accession>
<keyword evidence="1" id="KW-0472">Membrane</keyword>
<dbReference type="Proteomes" id="UP000274601">
    <property type="component" value="Unassembled WGS sequence"/>
</dbReference>
<dbReference type="AlphaFoldDB" id="A0A495QZ33"/>
<feature type="transmembrane region" description="Helical" evidence="1">
    <location>
        <begin position="71"/>
        <end position="94"/>
    </location>
</feature>
<dbReference type="InterPro" id="IPR007165">
    <property type="entry name" value="Phage_holin_4_2"/>
</dbReference>